<protein>
    <submittedName>
        <fullName evidence="1">Uncharacterized protein</fullName>
    </submittedName>
</protein>
<accession>A0A0C3P281</accession>
<keyword evidence="2" id="KW-1185">Reference proteome</keyword>
<proteinExistence type="predicted"/>
<reference evidence="2" key="2">
    <citation type="submission" date="2015-01" db="EMBL/GenBank/DDBJ databases">
        <title>Evolutionary Origins and Diversification of the Mycorrhizal Mutualists.</title>
        <authorList>
            <consortium name="DOE Joint Genome Institute"/>
            <consortium name="Mycorrhizal Genomics Consortium"/>
            <person name="Kohler A."/>
            <person name="Kuo A."/>
            <person name="Nagy L.G."/>
            <person name="Floudas D."/>
            <person name="Copeland A."/>
            <person name="Barry K.W."/>
            <person name="Cichocki N."/>
            <person name="Veneault-Fourrey C."/>
            <person name="LaButti K."/>
            <person name="Lindquist E.A."/>
            <person name="Lipzen A."/>
            <person name="Lundell T."/>
            <person name="Morin E."/>
            <person name="Murat C."/>
            <person name="Riley R."/>
            <person name="Ohm R."/>
            <person name="Sun H."/>
            <person name="Tunlid A."/>
            <person name="Henrissat B."/>
            <person name="Grigoriev I.V."/>
            <person name="Hibbett D.S."/>
            <person name="Martin F."/>
        </authorList>
    </citation>
    <scope>NUCLEOTIDE SEQUENCE [LARGE SCALE GENOMIC DNA]</scope>
    <source>
        <strain evidence="2">Marx 270</strain>
    </source>
</reference>
<dbReference type="EMBL" id="KN831961">
    <property type="protein sequence ID" value="KIO07150.1"/>
    <property type="molecule type" value="Genomic_DNA"/>
</dbReference>
<sequence>MSANCAPRLSQLVHTATPDPIEVEKTALKAKFIIASMALVAEARCLLDDKVELWEEKGEVYPIVKRGQELGIDTKIDAVDGPTIAEADEAYKR</sequence>
<gene>
    <name evidence="1" type="ORF">M404DRAFT_24233</name>
</gene>
<evidence type="ECO:0000313" key="1">
    <source>
        <dbReference type="EMBL" id="KIO07150.1"/>
    </source>
</evidence>
<name>A0A0C3P281_PISTI</name>
<dbReference type="InParanoid" id="A0A0C3P281"/>
<dbReference type="AlphaFoldDB" id="A0A0C3P281"/>
<dbReference type="OrthoDB" id="2681790at2759"/>
<reference evidence="1 2" key="1">
    <citation type="submission" date="2014-04" db="EMBL/GenBank/DDBJ databases">
        <authorList>
            <consortium name="DOE Joint Genome Institute"/>
            <person name="Kuo A."/>
            <person name="Kohler A."/>
            <person name="Costa M.D."/>
            <person name="Nagy L.G."/>
            <person name="Floudas D."/>
            <person name="Copeland A."/>
            <person name="Barry K.W."/>
            <person name="Cichocki N."/>
            <person name="Veneault-Fourrey C."/>
            <person name="LaButti K."/>
            <person name="Lindquist E.A."/>
            <person name="Lipzen A."/>
            <person name="Lundell T."/>
            <person name="Morin E."/>
            <person name="Murat C."/>
            <person name="Sun H."/>
            <person name="Tunlid A."/>
            <person name="Henrissat B."/>
            <person name="Grigoriev I.V."/>
            <person name="Hibbett D.S."/>
            <person name="Martin F."/>
            <person name="Nordberg H.P."/>
            <person name="Cantor M.N."/>
            <person name="Hua S.X."/>
        </authorList>
    </citation>
    <scope>NUCLEOTIDE SEQUENCE [LARGE SCALE GENOMIC DNA]</scope>
    <source>
        <strain evidence="1 2">Marx 270</strain>
    </source>
</reference>
<organism evidence="1 2">
    <name type="scientific">Pisolithus tinctorius Marx 270</name>
    <dbReference type="NCBI Taxonomy" id="870435"/>
    <lineage>
        <taxon>Eukaryota</taxon>
        <taxon>Fungi</taxon>
        <taxon>Dikarya</taxon>
        <taxon>Basidiomycota</taxon>
        <taxon>Agaricomycotina</taxon>
        <taxon>Agaricomycetes</taxon>
        <taxon>Agaricomycetidae</taxon>
        <taxon>Boletales</taxon>
        <taxon>Sclerodermatineae</taxon>
        <taxon>Pisolithaceae</taxon>
        <taxon>Pisolithus</taxon>
    </lineage>
</organism>
<evidence type="ECO:0000313" key="2">
    <source>
        <dbReference type="Proteomes" id="UP000054217"/>
    </source>
</evidence>
<dbReference type="HOGENOM" id="CLU_043974_2_1_1"/>
<dbReference type="Proteomes" id="UP000054217">
    <property type="component" value="Unassembled WGS sequence"/>
</dbReference>